<dbReference type="SUPFAM" id="SSF46785">
    <property type="entry name" value="Winged helix' DNA-binding domain"/>
    <property type="match status" value="1"/>
</dbReference>
<dbReference type="OrthoDB" id="8635520at2"/>
<organism evidence="1 2">
    <name type="scientific">Terrimesophilobacter mesophilus</name>
    <dbReference type="NCBI Taxonomy" id="433647"/>
    <lineage>
        <taxon>Bacteria</taxon>
        <taxon>Bacillati</taxon>
        <taxon>Actinomycetota</taxon>
        <taxon>Actinomycetes</taxon>
        <taxon>Micrococcales</taxon>
        <taxon>Microbacteriaceae</taxon>
        <taxon>Terrimesophilobacter</taxon>
    </lineage>
</organism>
<dbReference type="PANTHER" id="PTHR33164">
    <property type="entry name" value="TRANSCRIPTIONAL REGULATOR, MARR FAMILY"/>
    <property type="match status" value="1"/>
</dbReference>
<gene>
    <name evidence="1" type="ORF">E3N84_11515</name>
</gene>
<reference evidence="1 2" key="1">
    <citation type="submission" date="2019-03" db="EMBL/GenBank/DDBJ databases">
        <title>Genomics of glacier-inhabiting Cryobacterium strains.</title>
        <authorList>
            <person name="Liu Q."/>
            <person name="Xin Y.-H."/>
        </authorList>
    </citation>
    <scope>NUCLEOTIDE SEQUENCE [LARGE SCALE GENOMIC DNA]</scope>
    <source>
        <strain evidence="1 2">CGMCC 1.10440</strain>
    </source>
</reference>
<dbReference type="EMBL" id="SOFI01000003">
    <property type="protein sequence ID" value="TFB80602.1"/>
    <property type="molecule type" value="Genomic_DNA"/>
</dbReference>
<dbReference type="PANTHER" id="PTHR33164:SF99">
    <property type="entry name" value="MARR FAMILY REGULATORY PROTEIN"/>
    <property type="match status" value="1"/>
</dbReference>
<dbReference type="Proteomes" id="UP000298488">
    <property type="component" value="Unassembled WGS sequence"/>
</dbReference>
<dbReference type="Gene3D" id="1.10.10.10">
    <property type="entry name" value="Winged helix-like DNA-binding domain superfamily/Winged helix DNA-binding domain"/>
    <property type="match status" value="1"/>
</dbReference>
<dbReference type="Pfam" id="PF12802">
    <property type="entry name" value="MarR_2"/>
    <property type="match status" value="1"/>
</dbReference>
<dbReference type="RefSeq" id="WP_104096453.1">
    <property type="nucleotide sequence ID" value="NZ_JACHBP010000001.1"/>
</dbReference>
<dbReference type="InterPro" id="IPR036390">
    <property type="entry name" value="WH_DNA-bd_sf"/>
</dbReference>
<comment type="caution">
    <text evidence="1">The sequence shown here is derived from an EMBL/GenBank/DDBJ whole genome shotgun (WGS) entry which is preliminary data.</text>
</comment>
<dbReference type="SMART" id="SM00347">
    <property type="entry name" value="HTH_MARR"/>
    <property type="match status" value="1"/>
</dbReference>
<dbReference type="GO" id="GO:0006950">
    <property type="term" value="P:response to stress"/>
    <property type="evidence" value="ECO:0007669"/>
    <property type="project" value="TreeGrafter"/>
</dbReference>
<evidence type="ECO:0000313" key="1">
    <source>
        <dbReference type="EMBL" id="TFB80602.1"/>
    </source>
</evidence>
<accession>A0A4R8VEL0</accession>
<protein>
    <submittedName>
        <fullName evidence="1">MarR family transcriptional regulator</fullName>
    </submittedName>
</protein>
<dbReference type="AlphaFoldDB" id="A0A4R8VEL0"/>
<dbReference type="GO" id="GO:0003700">
    <property type="term" value="F:DNA-binding transcription factor activity"/>
    <property type="evidence" value="ECO:0007669"/>
    <property type="project" value="InterPro"/>
</dbReference>
<sequence length="153" mass="17338">MSAQKNESFRWLNDEEQAAWRAYLTASARLQQQLDRDLQQNSGMPHAYYMILAMLSEAPDRGMRMTDLAELLSSSPSRLSHAIRKLVELDWIRKDADADDGRVTWACLTDEGMRVLVEAAPGHVTTVVESLFDRLTPTQVAQLREISTAMLQD</sequence>
<dbReference type="InterPro" id="IPR000835">
    <property type="entry name" value="HTH_MarR-typ"/>
</dbReference>
<name>A0A4R8VEL0_9MICO</name>
<dbReference type="InterPro" id="IPR036388">
    <property type="entry name" value="WH-like_DNA-bd_sf"/>
</dbReference>
<evidence type="ECO:0000313" key="2">
    <source>
        <dbReference type="Proteomes" id="UP000298488"/>
    </source>
</evidence>
<proteinExistence type="predicted"/>
<dbReference type="InterPro" id="IPR039422">
    <property type="entry name" value="MarR/SlyA-like"/>
</dbReference>
<keyword evidence="2" id="KW-1185">Reference proteome</keyword>
<dbReference type="PROSITE" id="PS50995">
    <property type="entry name" value="HTH_MARR_2"/>
    <property type="match status" value="1"/>
</dbReference>